<comment type="caution">
    <text evidence="2">The sequence shown here is derived from an EMBL/GenBank/DDBJ whole genome shotgun (WGS) entry which is preliminary data.</text>
</comment>
<dbReference type="Gene3D" id="3.30.1380.10">
    <property type="match status" value="1"/>
</dbReference>
<gene>
    <name evidence="2" type="ORF">FOZ76_11690</name>
</gene>
<organism evidence="2 3">
    <name type="scientific">Verticiella sediminum</name>
    <dbReference type="NCBI Taxonomy" id="1247510"/>
    <lineage>
        <taxon>Bacteria</taxon>
        <taxon>Pseudomonadati</taxon>
        <taxon>Pseudomonadota</taxon>
        <taxon>Betaproteobacteria</taxon>
        <taxon>Burkholderiales</taxon>
        <taxon>Alcaligenaceae</taxon>
        <taxon>Verticiella</taxon>
    </lineage>
</organism>
<name>A0A556APJ1_9BURK</name>
<evidence type="ECO:0000259" key="1">
    <source>
        <dbReference type="Pfam" id="PF08291"/>
    </source>
</evidence>
<dbReference type="RefSeq" id="WP_143948445.1">
    <property type="nucleotide sequence ID" value="NZ_BAABMB010000001.1"/>
</dbReference>
<protein>
    <submittedName>
        <fullName evidence="2">Peptidase M15</fullName>
    </submittedName>
</protein>
<dbReference type="InterPro" id="IPR009045">
    <property type="entry name" value="Zn_M74/Hedgehog-like"/>
</dbReference>
<dbReference type="Pfam" id="PF08291">
    <property type="entry name" value="Peptidase_M15_3"/>
    <property type="match status" value="1"/>
</dbReference>
<dbReference type="AlphaFoldDB" id="A0A556APJ1"/>
<dbReference type="OrthoDB" id="5242612at2"/>
<dbReference type="InterPro" id="IPR013230">
    <property type="entry name" value="Peptidase_M15A_C"/>
</dbReference>
<proteinExistence type="predicted"/>
<reference evidence="2 3" key="1">
    <citation type="submission" date="2019-07" db="EMBL/GenBank/DDBJ databases">
        <title>Qingshengfaniella alkalisoli gen. nov., sp. nov., isolated from saline soil.</title>
        <authorList>
            <person name="Xu L."/>
            <person name="Huang X.-X."/>
            <person name="Sun J.-Q."/>
        </authorList>
    </citation>
    <scope>NUCLEOTIDE SEQUENCE [LARGE SCALE GENOMIC DNA]</scope>
    <source>
        <strain evidence="2 3">DSM 27279</strain>
    </source>
</reference>
<sequence length="150" mass="16226">MQLTPNFALVEFTRSATAAARGIDNTPGPAHLANLRRLAATLEEVRAILRVPIIITSGYRSLALNRAVDGSTTSDHSNGLAADFVAPRFGSVRDVCEAIRASPIAFDQLIYEQGPRSDWVHLGIGSRMHRQVLSWTPGRGYANGIVSMRG</sequence>
<evidence type="ECO:0000313" key="2">
    <source>
        <dbReference type="EMBL" id="TSH94799.1"/>
    </source>
</evidence>
<accession>A0A556APJ1</accession>
<dbReference type="EMBL" id="VLTJ01000023">
    <property type="protein sequence ID" value="TSH94799.1"/>
    <property type="molecule type" value="Genomic_DNA"/>
</dbReference>
<evidence type="ECO:0000313" key="3">
    <source>
        <dbReference type="Proteomes" id="UP000318405"/>
    </source>
</evidence>
<feature type="domain" description="Peptidase M15A C-terminal" evidence="1">
    <location>
        <begin position="6"/>
        <end position="122"/>
    </location>
</feature>
<dbReference type="Proteomes" id="UP000318405">
    <property type="component" value="Unassembled WGS sequence"/>
</dbReference>
<keyword evidence="3" id="KW-1185">Reference proteome</keyword>
<dbReference type="SUPFAM" id="SSF55166">
    <property type="entry name" value="Hedgehog/DD-peptidase"/>
    <property type="match status" value="1"/>
</dbReference>